<dbReference type="GO" id="GO:0003677">
    <property type="term" value="F:DNA binding"/>
    <property type="evidence" value="ECO:0007669"/>
    <property type="project" value="InterPro"/>
</dbReference>
<dbReference type="Gene3D" id="3.30.65.10">
    <property type="entry name" value="Bacterial Topoisomerase I, domain 1"/>
    <property type="match status" value="1"/>
</dbReference>
<name>A0A5C6ASP1_9BACT</name>
<dbReference type="GO" id="GO:0006265">
    <property type="term" value="P:DNA topological change"/>
    <property type="evidence" value="ECO:0007669"/>
    <property type="project" value="InterPro"/>
</dbReference>
<dbReference type="Proteomes" id="UP000320176">
    <property type="component" value="Unassembled WGS sequence"/>
</dbReference>
<comment type="caution">
    <text evidence="3">The sequence shown here is derived from an EMBL/GenBank/DDBJ whole genome shotgun (WGS) entry which is preliminary data.</text>
</comment>
<dbReference type="InterPro" id="IPR013498">
    <property type="entry name" value="Topo_IA_Znf"/>
</dbReference>
<evidence type="ECO:0000259" key="2">
    <source>
        <dbReference type="Pfam" id="PF10881"/>
    </source>
</evidence>
<dbReference type="OrthoDB" id="9813328at2"/>
<gene>
    <name evidence="3" type="ORF">Pla52n_37690</name>
</gene>
<feature type="domain" description="DUF2726" evidence="2">
    <location>
        <begin position="20"/>
        <end position="63"/>
    </location>
</feature>
<evidence type="ECO:0000259" key="1">
    <source>
        <dbReference type="Pfam" id="PF01396"/>
    </source>
</evidence>
<dbReference type="SUPFAM" id="SSF57783">
    <property type="entry name" value="Zinc beta-ribbon"/>
    <property type="match status" value="1"/>
</dbReference>
<dbReference type="EMBL" id="SJPN01000004">
    <property type="protein sequence ID" value="TWU02710.1"/>
    <property type="molecule type" value="Genomic_DNA"/>
</dbReference>
<dbReference type="InterPro" id="IPR024402">
    <property type="entry name" value="DUF2726"/>
</dbReference>
<dbReference type="AlphaFoldDB" id="A0A5C6ASP1"/>
<dbReference type="Pfam" id="PF01396">
    <property type="entry name" value="Zn_ribbon_Top1"/>
    <property type="match status" value="1"/>
</dbReference>
<reference evidence="3 4" key="1">
    <citation type="submission" date="2019-02" db="EMBL/GenBank/DDBJ databases">
        <title>Deep-cultivation of Planctomycetes and their phenomic and genomic characterization uncovers novel biology.</title>
        <authorList>
            <person name="Wiegand S."/>
            <person name="Jogler M."/>
            <person name="Boedeker C."/>
            <person name="Pinto D."/>
            <person name="Vollmers J."/>
            <person name="Rivas-Marin E."/>
            <person name="Kohn T."/>
            <person name="Peeters S.H."/>
            <person name="Heuer A."/>
            <person name="Rast P."/>
            <person name="Oberbeckmann S."/>
            <person name="Bunk B."/>
            <person name="Jeske O."/>
            <person name="Meyerdierks A."/>
            <person name="Storesund J.E."/>
            <person name="Kallscheuer N."/>
            <person name="Luecker S."/>
            <person name="Lage O.M."/>
            <person name="Pohl T."/>
            <person name="Merkel B.J."/>
            <person name="Hornburger P."/>
            <person name="Mueller R.-W."/>
            <person name="Bruemmer F."/>
            <person name="Labrenz M."/>
            <person name="Spormann A.M."/>
            <person name="Op Den Camp H."/>
            <person name="Overmann J."/>
            <person name="Amann R."/>
            <person name="Jetten M.S.M."/>
            <person name="Mascher T."/>
            <person name="Medema M.H."/>
            <person name="Devos D.P."/>
            <person name="Kaster A.-K."/>
            <person name="Ovreas L."/>
            <person name="Rohde M."/>
            <person name="Galperin M.Y."/>
            <person name="Jogler C."/>
        </authorList>
    </citation>
    <scope>NUCLEOTIDE SEQUENCE [LARGE SCALE GENOMIC DNA]</scope>
    <source>
        <strain evidence="3 4">Pla52n</strain>
    </source>
</reference>
<proteinExistence type="predicted"/>
<evidence type="ECO:0000313" key="4">
    <source>
        <dbReference type="Proteomes" id="UP000320176"/>
    </source>
</evidence>
<dbReference type="Pfam" id="PF10881">
    <property type="entry name" value="DUF2726"/>
    <property type="match status" value="1"/>
</dbReference>
<organism evidence="3 4">
    <name type="scientific">Stieleria varia</name>
    <dbReference type="NCBI Taxonomy" id="2528005"/>
    <lineage>
        <taxon>Bacteria</taxon>
        <taxon>Pseudomonadati</taxon>
        <taxon>Planctomycetota</taxon>
        <taxon>Planctomycetia</taxon>
        <taxon>Pirellulales</taxon>
        <taxon>Pirellulaceae</taxon>
        <taxon>Stieleria</taxon>
    </lineage>
</organism>
<dbReference type="GO" id="GO:0005694">
    <property type="term" value="C:chromosome"/>
    <property type="evidence" value="ECO:0007669"/>
    <property type="project" value="InterPro"/>
</dbReference>
<evidence type="ECO:0000313" key="3">
    <source>
        <dbReference type="EMBL" id="TWU02710.1"/>
    </source>
</evidence>
<sequence>MLFRHVMRIRDLVDCPPEFIHNRKDRQDRDAFLDRALNAAGLAILHIKAARTYSIREVQQRIASVLPGTACTLSAPPPLPAESSEPSCPKCHTAMVQRKAAKGPHACKRFWACTNYPRCREIIGID</sequence>
<protein>
    <submittedName>
        <fullName evidence="3">Topoisomerase DNA binding C4 zinc finger</fullName>
    </submittedName>
</protein>
<keyword evidence="4" id="KW-1185">Reference proteome</keyword>
<accession>A0A5C6ASP1</accession>
<dbReference type="GO" id="GO:0003916">
    <property type="term" value="F:DNA topoisomerase activity"/>
    <property type="evidence" value="ECO:0007669"/>
    <property type="project" value="InterPro"/>
</dbReference>
<dbReference type="RefSeq" id="WP_146520988.1">
    <property type="nucleotide sequence ID" value="NZ_SJPN01000004.1"/>
</dbReference>
<feature type="domain" description="DNA topoisomerase type IA zn finger" evidence="1">
    <location>
        <begin position="87"/>
        <end position="121"/>
    </location>
</feature>
<keyword evidence="3" id="KW-0413">Isomerase</keyword>